<evidence type="ECO:0000256" key="1">
    <source>
        <dbReference type="ARBA" id="ARBA00004496"/>
    </source>
</evidence>
<dbReference type="SUPFAM" id="SSF52728">
    <property type="entry name" value="PTS IIb component"/>
    <property type="match status" value="1"/>
</dbReference>
<dbReference type="InterPro" id="IPR004720">
    <property type="entry name" value="PTS_IIB_sorbose-sp"/>
</dbReference>
<evidence type="ECO:0000313" key="10">
    <source>
        <dbReference type="Proteomes" id="UP000184245"/>
    </source>
</evidence>
<keyword evidence="10" id="KW-1185">Reference proteome</keyword>
<dbReference type="EMBL" id="FQVI01000003">
    <property type="protein sequence ID" value="SHE59106.1"/>
    <property type="molecule type" value="Genomic_DNA"/>
</dbReference>
<sequence length="158" mass="17341">MIENLLLFRIDERMTHGQVMISYMKKYPAKNIVCIDDATAKDPFVTSIIKMSAPSGVTIDVVNVKKGAEVLKTGLKSPTIVLAKTPLTVKKLREEGAAVDEFIIGGIADASNRKRFYKSIFISQEEADAVKQMISEGVSIDVQIVVSDKRIPASTLLK</sequence>
<dbReference type="InterPro" id="IPR036667">
    <property type="entry name" value="PTS_IIB_sorbose-sp_sf"/>
</dbReference>
<keyword evidence="5" id="KW-0808">Transferase</keyword>
<name>A0A1M4UQV1_9CLOT</name>
<dbReference type="STRING" id="1122155.SAMN02745158_00939"/>
<evidence type="ECO:0000313" key="9">
    <source>
        <dbReference type="EMBL" id="SHE59106.1"/>
    </source>
</evidence>
<dbReference type="GO" id="GO:0008982">
    <property type="term" value="F:protein-N(PI)-phosphohistidine-sugar phosphotransferase activity"/>
    <property type="evidence" value="ECO:0007669"/>
    <property type="project" value="InterPro"/>
</dbReference>
<dbReference type="OrthoDB" id="9788818at2"/>
<dbReference type="Gene3D" id="3.40.35.10">
    <property type="entry name" value="Phosphotransferase system, sorbose subfamily IIB component"/>
    <property type="match status" value="1"/>
</dbReference>
<keyword evidence="7" id="KW-0418">Kinase</keyword>
<keyword evidence="6" id="KW-0598">Phosphotransferase system</keyword>
<dbReference type="GO" id="GO:0009401">
    <property type="term" value="P:phosphoenolpyruvate-dependent sugar phosphotransferase system"/>
    <property type="evidence" value="ECO:0007669"/>
    <property type="project" value="UniProtKB-KW"/>
</dbReference>
<feature type="domain" description="PTS EIIB type-4" evidence="8">
    <location>
        <begin position="1"/>
        <end position="158"/>
    </location>
</feature>
<evidence type="ECO:0000256" key="4">
    <source>
        <dbReference type="ARBA" id="ARBA00022597"/>
    </source>
</evidence>
<evidence type="ECO:0000256" key="2">
    <source>
        <dbReference type="ARBA" id="ARBA00022448"/>
    </source>
</evidence>
<dbReference type="Proteomes" id="UP000184245">
    <property type="component" value="Unassembled WGS sequence"/>
</dbReference>
<keyword evidence="3" id="KW-0963">Cytoplasm</keyword>
<reference evidence="9 10" key="1">
    <citation type="submission" date="2016-11" db="EMBL/GenBank/DDBJ databases">
        <authorList>
            <person name="Jaros S."/>
            <person name="Januszkiewicz K."/>
            <person name="Wedrychowicz H."/>
        </authorList>
    </citation>
    <scope>NUCLEOTIDE SEQUENCE [LARGE SCALE GENOMIC DNA]</scope>
    <source>
        <strain evidence="9 10">DSM 17459</strain>
    </source>
</reference>
<evidence type="ECO:0000256" key="6">
    <source>
        <dbReference type="ARBA" id="ARBA00022683"/>
    </source>
</evidence>
<comment type="subcellular location">
    <subcellularLocation>
        <location evidence="1">Cytoplasm</location>
    </subcellularLocation>
</comment>
<dbReference type="GO" id="GO:0016301">
    <property type="term" value="F:kinase activity"/>
    <property type="evidence" value="ECO:0007669"/>
    <property type="project" value="UniProtKB-KW"/>
</dbReference>
<dbReference type="PROSITE" id="PS51101">
    <property type="entry name" value="PTS_EIIB_TYPE_4"/>
    <property type="match status" value="1"/>
</dbReference>
<gene>
    <name evidence="9" type="ORF">SAMN02745158_00939</name>
</gene>
<protein>
    <submittedName>
        <fullName evidence="9">PTS system, mannose-specific IIB component</fullName>
    </submittedName>
</protein>
<keyword evidence="4" id="KW-0762">Sugar transport</keyword>
<dbReference type="Pfam" id="PF03830">
    <property type="entry name" value="PTSIIB_sorb"/>
    <property type="match status" value="1"/>
</dbReference>
<evidence type="ECO:0000259" key="8">
    <source>
        <dbReference type="PROSITE" id="PS51101"/>
    </source>
</evidence>
<accession>A0A1M4UQV1</accession>
<dbReference type="AlphaFoldDB" id="A0A1M4UQV1"/>
<organism evidence="9 10">
    <name type="scientific">Lactonifactor longoviformis DSM 17459</name>
    <dbReference type="NCBI Taxonomy" id="1122155"/>
    <lineage>
        <taxon>Bacteria</taxon>
        <taxon>Bacillati</taxon>
        <taxon>Bacillota</taxon>
        <taxon>Clostridia</taxon>
        <taxon>Eubacteriales</taxon>
        <taxon>Clostridiaceae</taxon>
        <taxon>Lactonifactor</taxon>
    </lineage>
</organism>
<evidence type="ECO:0000256" key="3">
    <source>
        <dbReference type="ARBA" id="ARBA00022490"/>
    </source>
</evidence>
<dbReference type="GO" id="GO:0005737">
    <property type="term" value="C:cytoplasm"/>
    <property type="evidence" value="ECO:0007669"/>
    <property type="project" value="UniProtKB-SubCell"/>
</dbReference>
<keyword evidence="2" id="KW-0813">Transport</keyword>
<evidence type="ECO:0000256" key="5">
    <source>
        <dbReference type="ARBA" id="ARBA00022679"/>
    </source>
</evidence>
<evidence type="ECO:0000256" key="7">
    <source>
        <dbReference type="ARBA" id="ARBA00022777"/>
    </source>
</evidence>
<proteinExistence type="predicted"/>
<dbReference type="RefSeq" id="WP_084067644.1">
    <property type="nucleotide sequence ID" value="NZ_FQVI01000003.1"/>
</dbReference>